<dbReference type="EMBL" id="JADGJH010000075">
    <property type="protein sequence ID" value="KAJ3139393.1"/>
    <property type="molecule type" value="Genomic_DNA"/>
</dbReference>
<reference evidence="2" key="1">
    <citation type="submission" date="2020-05" db="EMBL/GenBank/DDBJ databases">
        <title>Phylogenomic resolution of chytrid fungi.</title>
        <authorList>
            <person name="Stajich J.E."/>
            <person name="Amses K."/>
            <person name="Simmons R."/>
            <person name="Seto K."/>
            <person name="Myers J."/>
            <person name="Bonds A."/>
            <person name="Quandt C.A."/>
            <person name="Barry K."/>
            <person name="Liu P."/>
            <person name="Grigoriev I."/>
            <person name="Longcore J.E."/>
            <person name="James T.Y."/>
        </authorList>
    </citation>
    <scope>NUCLEOTIDE SEQUENCE</scope>
    <source>
        <strain evidence="2">JEL0513</strain>
    </source>
</reference>
<sequence>MDSGGVVRGFQHLGASDLPYRMRRHQEVFRTGVTWAMQFDASPNAMTALRRHLSFDERVIRFTVIKLGDTLQECTGAYKLPPPP</sequence>
<dbReference type="PANTHER" id="PTHR21011:SF1">
    <property type="entry name" value="SMALL RIBOSOMAL SUBUNIT PROTEIN BS6M"/>
    <property type="match status" value="1"/>
</dbReference>
<evidence type="ECO:0008006" key="4">
    <source>
        <dbReference type="Google" id="ProtNLM"/>
    </source>
</evidence>
<keyword evidence="3" id="KW-1185">Reference proteome</keyword>
<dbReference type="GO" id="GO:0070181">
    <property type="term" value="F:small ribosomal subunit rRNA binding"/>
    <property type="evidence" value="ECO:0007669"/>
    <property type="project" value="TreeGrafter"/>
</dbReference>
<protein>
    <recommendedName>
        <fullName evidence="4">Ribosomal protein S6</fullName>
    </recommendedName>
</protein>
<dbReference type="AlphaFoldDB" id="A0AAD5XGU9"/>
<accession>A0AAD5XGU9</accession>
<dbReference type="SUPFAM" id="SSF54995">
    <property type="entry name" value="Ribosomal protein S6"/>
    <property type="match status" value="1"/>
</dbReference>
<dbReference type="Pfam" id="PF01250">
    <property type="entry name" value="Ribosomal_S6"/>
    <property type="match status" value="1"/>
</dbReference>
<evidence type="ECO:0000256" key="1">
    <source>
        <dbReference type="ARBA" id="ARBA00009512"/>
    </source>
</evidence>
<dbReference type="InterPro" id="IPR014717">
    <property type="entry name" value="Transl_elong_EF1B/ribsomal_bS6"/>
</dbReference>
<dbReference type="GO" id="GO:0006412">
    <property type="term" value="P:translation"/>
    <property type="evidence" value="ECO:0007669"/>
    <property type="project" value="InterPro"/>
</dbReference>
<proteinExistence type="inferred from homology"/>
<organism evidence="2 3">
    <name type="scientific">Physocladia obscura</name>
    <dbReference type="NCBI Taxonomy" id="109957"/>
    <lineage>
        <taxon>Eukaryota</taxon>
        <taxon>Fungi</taxon>
        <taxon>Fungi incertae sedis</taxon>
        <taxon>Chytridiomycota</taxon>
        <taxon>Chytridiomycota incertae sedis</taxon>
        <taxon>Chytridiomycetes</taxon>
        <taxon>Chytridiales</taxon>
        <taxon>Chytriomycetaceae</taxon>
        <taxon>Physocladia</taxon>
    </lineage>
</organism>
<evidence type="ECO:0000313" key="2">
    <source>
        <dbReference type="EMBL" id="KAJ3139393.1"/>
    </source>
</evidence>
<dbReference type="CDD" id="cd15465">
    <property type="entry name" value="bS6_mito"/>
    <property type="match status" value="1"/>
</dbReference>
<dbReference type="GO" id="GO:0005763">
    <property type="term" value="C:mitochondrial small ribosomal subunit"/>
    <property type="evidence" value="ECO:0007669"/>
    <property type="project" value="TreeGrafter"/>
</dbReference>
<dbReference type="InterPro" id="IPR000529">
    <property type="entry name" value="Ribosomal_bS6"/>
</dbReference>
<gene>
    <name evidence="2" type="ORF">HK100_011668</name>
</gene>
<comment type="similarity">
    <text evidence="1">Belongs to the bacterial ribosomal protein bS6 family.</text>
</comment>
<dbReference type="Proteomes" id="UP001211907">
    <property type="component" value="Unassembled WGS sequence"/>
</dbReference>
<dbReference type="Gene3D" id="3.30.70.60">
    <property type="match status" value="1"/>
</dbReference>
<dbReference type="GO" id="GO:0003735">
    <property type="term" value="F:structural constituent of ribosome"/>
    <property type="evidence" value="ECO:0007669"/>
    <property type="project" value="InterPro"/>
</dbReference>
<dbReference type="PANTHER" id="PTHR21011">
    <property type="entry name" value="MITOCHONDRIAL 28S RIBOSOMAL PROTEIN S6"/>
    <property type="match status" value="1"/>
</dbReference>
<dbReference type="InterPro" id="IPR035980">
    <property type="entry name" value="Ribosomal_bS6_sf"/>
</dbReference>
<evidence type="ECO:0000313" key="3">
    <source>
        <dbReference type="Proteomes" id="UP001211907"/>
    </source>
</evidence>
<comment type="caution">
    <text evidence="2">The sequence shown here is derived from an EMBL/GenBank/DDBJ whole genome shotgun (WGS) entry which is preliminary data.</text>
</comment>
<name>A0AAD5XGU9_9FUNG</name>